<dbReference type="PANTHER" id="PTHR11177">
    <property type="entry name" value="CHITINASE"/>
    <property type="match status" value="1"/>
</dbReference>
<evidence type="ECO:0000259" key="9">
    <source>
        <dbReference type="PROSITE" id="PS51272"/>
    </source>
</evidence>
<dbReference type="SMART" id="SM00636">
    <property type="entry name" value="Glyco_18"/>
    <property type="match status" value="1"/>
</dbReference>
<feature type="domain" description="GH18" evidence="10">
    <location>
        <begin position="309"/>
        <end position="699"/>
    </location>
</feature>
<dbReference type="InterPro" id="IPR036116">
    <property type="entry name" value="FN3_sf"/>
</dbReference>
<feature type="domain" description="Fibronectin type-III" evidence="8">
    <location>
        <begin position="45"/>
        <end position="128"/>
    </location>
</feature>
<dbReference type="InterPro" id="IPR001579">
    <property type="entry name" value="Glyco_hydro_18_chit_AS"/>
</dbReference>
<dbReference type="RefSeq" id="WP_377775424.1">
    <property type="nucleotide sequence ID" value="NZ_JBHUHO010000049.1"/>
</dbReference>
<evidence type="ECO:0000256" key="4">
    <source>
        <dbReference type="ARBA" id="ARBA00022801"/>
    </source>
</evidence>
<dbReference type="PROSITE" id="PS50853">
    <property type="entry name" value="FN3"/>
    <property type="match status" value="2"/>
</dbReference>
<dbReference type="SMART" id="SM00060">
    <property type="entry name" value="FN3"/>
    <property type="match status" value="4"/>
</dbReference>
<feature type="domain" description="SLH" evidence="9">
    <location>
        <begin position="1088"/>
        <end position="1147"/>
    </location>
</feature>
<evidence type="ECO:0000259" key="8">
    <source>
        <dbReference type="PROSITE" id="PS50853"/>
    </source>
</evidence>
<dbReference type="Pfam" id="PF00704">
    <property type="entry name" value="Glyco_hydro_18"/>
    <property type="match status" value="1"/>
</dbReference>
<keyword evidence="5" id="KW-0119">Carbohydrate metabolism</keyword>
<feature type="domain" description="Fibronectin type-III" evidence="8">
    <location>
        <begin position="227"/>
        <end position="308"/>
    </location>
</feature>
<dbReference type="GO" id="GO:0016787">
    <property type="term" value="F:hydrolase activity"/>
    <property type="evidence" value="ECO:0007669"/>
    <property type="project" value="UniProtKB-KW"/>
</dbReference>
<feature type="domain" description="SLH" evidence="9">
    <location>
        <begin position="1024"/>
        <end position="1087"/>
    </location>
</feature>
<evidence type="ECO:0000313" key="11">
    <source>
        <dbReference type="EMBL" id="MFD2117966.1"/>
    </source>
</evidence>
<dbReference type="CDD" id="cd06548">
    <property type="entry name" value="GH18_chitinase"/>
    <property type="match status" value="1"/>
</dbReference>
<dbReference type="Gene3D" id="3.10.50.10">
    <property type="match status" value="1"/>
</dbReference>
<dbReference type="InterPro" id="IPR001119">
    <property type="entry name" value="SLH_dom"/>
</dbReference>
<sequence>MNELYNQMKQKIANKLALILSIAIVLSSFSLPLAPTVLAVDLLPAPQNVKVTGVTHKSVTLEWDPVDGVDENSGYQVWYANGGWAAWTGNTSATITNLNPNTTYSFYVTAIAASNDRSALVTAKTEESDPNMYSEPPLSPPHNLVITDITESEIKLSWTGSPGAKGYDIYVNNRWSAGIWNGSNTYTYSVPKTVTGSVYFEVAAQITPSDVSTRSNRVTIEWGKLSKPKDLKIVSSTRSSVALGWAPTPGATEYEIYQGDTVIASTYSNRYVATELTEGESYDFKIVAKNKLWESPASDLVTAVPGSNYNIVTYYNSWSRNPSERNYSVADVAKDIGTDKLTHINYAFADLCWKESGSRGRACENPDTPLQDRYVFDGEMVLGDPTEDEINIRDLQALKTANPNLNLMISVGGRSWSKNFSNMANTEVNRRLFANSAVEFLREYGFDGLDIDWEYPVVGGDIDNSRRPEDKQNYTLLMKTVREALDAAGSIDGKYYLLTIASYQGESFVANADLANSSEYIDFINIMTYDYSGSWNTYGYHNTPLFYDPASPSASAKHNNVNSSVAGHLNGGVPNHKLVLGVPFYGNGWIGCEARGEYVPCAEFAPFGTWENGKFDSYDLENNYLTNTDYVRYWNESAKVPYLYNEADGTFISYDDTESMMYKASLVKTLDLAGVMSWDITGDRNGTLSTQLANDLPIHGIMNTNALAAPQHVVSMSKTDTTINVGWDTVAGATGYDVFANKVWQGYTEETTFNVTKLTPNSENVIEIISIDKDGSRIERVSAMSKALKVMTNLAGDTGTEPEPEPSTDSGTEYIPLVPVDKIKLQITKSGNKTIAKLDERQAIGAIRQSTTNHIQLIVEETDTNVEIDISALIIKAIAEKGTSATLSIVLHNIEYIVPIGALTLHLGSDVLDFRFTIQTPAQSVGDQMKAKGIKTLVEPTQFKIEVKGSDPIWKELTEFNGIYISRIFKLGKADFNQSKATGVVFDPATGEYHHVPTVFTNHPDGTADVTLKRAGNSIYTVIASAVTFDDVTAAWAQSDVETAASKLIVSGTDGKLFGAEDKITRGEFVTIVVKALGVMPSLSNSTFHDVNSETKFAPDIIAATEIGIIKGKTATTFDPNAFITRQDMAVVIANAMQYAGDLKRASNVVMNPYADRGSVAAYAQSAVALMIDTGIITGISETKLDPKSNTSKAQATVVVMRMLRALSFSN</sequence>
<proteinExistence type="inferred from homology"/>
<feature type="domain" description="SLH" evidence="9">
    <location>
        <begin position="1151"/>
        <end position="1211"/>
    </location>
</feature>
<dbReference type="InterPro" id="IPR013783">
    <property type="entry name" value="Ig-like_fold"/>
</dbReference>
<dbReference type="PROSITE" id="PS51272">
    <property type="entry name" value="SLH"/>
    <property type="match status" value="3"/>
</dbReference>
<name>A0ABW4YQP5_9BACL</name>
<evidence type="ECO:0000256" key="7">
    <source>
        <dbReference type="RuleBase" id="RU000489"/>
    </source>
</evidence>
<keyword evidence="6 7" id="KW-0326">Glycosidase</keyword>
<organism evidence="11 12">
    <name type="scientific">Paenibacillus yanchengensis</name>
    <dbReference type="NCBI Taxonomy" id="2035833"/>
    <lineage>
        <taxon>Bacteria</taxon>
        <taxon>Bacillati</taxon>
        <taxon>Bacillota</taxon>
        <taxon>Bacilli</taxon>
        <taxon>Bacillales</taxon>
        <taxon>Paenibacillaceae</taxon>
        <taxon>Paenibacillus</taxon>
    </lineage>
</organism>
<keyword evidence="4 7" id="KW-0378">Hydrolase</keyword>
<dbReference type="InterPro" id="IPR050314">
    <property type="entry name" value="Glycosyl_Hydrlase_18"/>
</dbReference>
<keyword evidence="5" id="KW-0146">Chitin degradation</keyword>
<dbReference type="InterPro" id="IPR029070">
    <property type="entry name" value="Chitinase_insertion_sf"/>
</dbReference>
<dbReference type="Proteomes" id="UP001597362">
    <property type="component" value="Unassembled WGS sequence"/>
</dbReference>
<gene>
    <name evidence="11" type="ORF">ACFSJH_19810</name>
</gene>
<dbReference type="InterPro" id="IPR017853">
    <property type="entry name" value="GH"/>
</dbReference>
<dbReference type="SUPFAM" id="SSF51445">
    <property type="entry name" value="(Trans)glycosidases"/>
    <property type="match status" value="1"/>
</dbReference>
<evidence type="ECO:0000256" key="2">
    <source>
        <dbReference type="ARBA" id="ARBA00009121"/>
    </source>
</evidence>
<evidence type="ECO:0000259" key="10">
    <source>
        <dbReference type="PROSITE" id="PS51910"/>
    </source>
</evidence>
<protein>
    <recommendedName>
        <fullName evidence="3">chitinase</fullName>
        <ecNumber evidence="3">3.2.1.14</ecNumber>
    </recommendedName>
</protein>
<dbReference type="SUPFAM" id="SSF54556">
    <property type="entry name" value="Chitinase insertion domain"/>
    <property type="match status" value="1"/>
</dbReference>
<evidence type="ECO:0000256" key="3">
    <source>
        <dbReference type="ARBA" id="ARBA00012729"/>
    </source>
</evidence>
<dbReference type="InterPro" id="IPR003961">
    <property type="entry name" value="FN3_dom"/>
</dbReference>
<comment type="catalytic activity">
    <reaction evidence="1">
        <text>Random endo-hydrolysis of N-acetyl-beta-D-glucosaminide (1-&gt;4)-beta-linkages in chitin and chitodextrins.</text>
        <dbReference type="EC" id="3.2.1.14"/>
    </reaction>
</comment>
<dbReference type="Gene3D" id="3.20.20.80">
    <property type="entry name" value="Glycosidases"/>
    <property type="match status" value="1"/>
</dbReference>
<dbReference type="PROSITE" id="PS51910">
    <property type="entry name" value="GH18_2"/>
    <property type="match status" value="1"/>
</dbReference>
<dbReference type="InterPro" id="IPR011583">
    <property type="entry name" value="Chitinase_II/V-like_cat"/>
</dbReference>
<dbReference type="SUPFAM" id="SSF49265">
    <property type="entry name" value="Fibronectin type III"/>
    <property type="match status" value="2"/>
</dbReference>
<dbReference type="Pfam" id="PF00395">
    <property type="entry name" value="SLH"/>
    <property type="match status" value="3"/>
</dbReference>
<reference evidence="12" key="1">
    <citation type="journal article" date="2019" name="Int. J. Syst. Evol. Microbiol.">
        <title>The Global Catalogue of Microorganisms (GCM) 10K type strain sequencing project: providing services to taxonomists for standard genome sequencing and annotation.</title>
        <authorList>
            <consortium name="The Broad Institute Genomics Platform"/>
            <consortium name="The Broad Institute Genome Sequencing Center for Infectious Disease"/>
            <person name="Wu L."/>
            <person name="Ma J."/>
        </authorList>
    </citation>
    <scope>NUCLEOTIDE SEQUENCE [LARGE SCALE GENOMIC DNA]</scope>
    <source>
        <strain evidence="12">GH52</strain>
    </source>
</reference>
<keyword evidence="5" id="KW-0624">Polysaccharide degradation</keyword>
<dbReference type="EC" id="3.2.1.14" evidence="3"/>
<evidence type="ECO:0000256" key="1">
    <source>
        <dbReference type="ARBA" id="ARBA00000822"/>
    </source>
</evidence>
<keyword evidence="12" id="KW-1185">Reference proteome</keyword>
<comment type="similarity">
    <text evidence="2">Belongs to the glycosyl hydrolase 18 family. Chitinase class II subfamily.</text>
</comment>
<dbReference type="InterPro" id="IPR001223">
    <property type="entry name" value="Glyco_hydro18_cat"/>
</dbReference>
<dbReference type="PROSITE" id="PS01095">
    <property type="entry name" value="GH18_1"/>
    <property type="match status" value="1"/>
</dbReference>
<dbReference type="PANTHER" id="PTHR11177:SF317">
    <property type="entry name" value="CHITINASE 12-RELATED"/>
    <property type="match status" value="1"/>
</dbReference>
<dbReference type="CDD" id="cd00063">
    <property type="entry name" value="FN3"/>
    <property type="match status" value="3"/>
</dbReference>
<accession>A0ABW4YQP5</accession>
<comment type="caution">
    <text evidence="11">The sequence shown here is derived from an EMBL/GenBank/DDBJ whole genome shotgun (WGS) entry which is preliminary data.</text>
</comment>
<dbReference type="EMBL" id="JBHUHO010000049">
    <property type="protein sequence ID" value="MFD2117966.1"/>
    <property type="molecule type" value="Genomic_DNA"/>
</dbReference>
<dbReference type="Pfam" id="PF00041">
    <property type="entry name" value="fn3"/>
    <property type="match status" value="2"/>
</dbReference>
<evidence type="ECO:0000256" key="6">
    <source>
        <dbReference type="ARBA" id="ARBA00023295"/>
    </source>
</evidence>
<evidence type="ECO:0000313" key="12">
    <source>
        <dbReference type="Proteomes" id="UP001597362"/>
    </source>
</evidence>
<evidence type="ECO:0000256" key="5">
    <source>
        <dbReference type="ARBA" id="ARBA00023024"/>
    </source>
</evidence>
<dbReference type="Gene3D" id="2.60.40.10">
    <property type="entry name" value="Immunoglobulins"/>
    <property type="match status" value="4"/>
</dbReference>